<dbReference type="Gene3D" id="3.90.228.10">
    <property type="match status" value="1"/>
</dbReference>
<dbReference type="GO" id="GO:0005634">
    <property type="term" value="C:nucleus"/>
    <property type="evidence" value="ECO:0007669"/>
    <property type="project" value="UniProtKB-SubCell"/>
</dbReference>
<keyword evidence="4" id="KW-1185">Reference proteome</keyword>
<proteinExistence type="predicted"/>
<dbReference type="EMBL" id="PZQS01000002">
    <property type="protein sequence ID" value="PVD35541.1"/>
    <property type="molecule type" value="Genomic_DNA"/>
</dbReference>
<name>A0A2T7PQ39_POMCA</name>
<dbReference type="SUPFAM" id="SSF56399">
    <property type="entry name" value="ADP-ribosylation"/>
    <property type="match status" value="1"/>
</dbReference>
<reference evidence="3 4" key="1">
    <citation type="submission" date="2018-04" db="EMBL/GenBank/DDBJ databases">
        <title>The genome of golden apple snail Pomacea canaliculata provides insight into stress tolerance and invasive adaptation.</title>
        <authorList>
            <person name="Liu C."/>
            <person name="Liu B."/>
            <person name="Ren Y."/>
            <person name="Zhang Y."/>
            <person name="Wang H."/>
            <person name="Li S."/>
            <person name="Jiang F."/>
            <person name="Yin L."/>
            <person name="Zhang G."/>
            <person name="Qian W."/>
            <person name="Fan W."/>
        </authorList>
    </citation>
    <scope>NUCLEOTIDE SEQUENCE [LARGE SCALE GENOMIC DNA]</scope>
    <source>
        <strain evidence="3">SZHN2017</strain>
        <tissue evidence="3">Muscle</tissue>
    </source>
</reference>
<keyword evidence="2" id="KW-0539">Nucleus</keyword>
<evidence type="ECO:0000256" key="2">
    <source>
        <dbReference type="ARBA" id="ARBA00023242"/>
    </source>
</evidence>
<dbReference type="GO" id="GO:1990404">
    <property type="term" value="F:NAD+-protein mono-ADP-ribosyltransferase activity"/>
    <property type="evidence" value="ECO:0007669"/>
    <property type="project" value="TreeGrafter"/>
</dbReference>
<comment type="subcellular location">
    <subcellularLocation>
        <location evidence="1">Nucleus</location>
    </subcellularLocation>
</comment>
<dbReference type="PANTHER" id="PTHR45740">
    <property type="entry name" value="POLY [ADP-RIBOSE] POLYMERASE"/>
    <property type="match status" value="1"/>
</dbReference>
<evidence type="ECO:0000256" key="1">
    <source>
        <dbReference type="ARBA" id="ARBA00004123"/>
    </source>
</evidence>
<dbReference type="PANTHER" id="PTHR45740:SF2">
    <property type="entry name" value="POLY [ADP-RIBOSE] POLYMERASE"/>
    <property type="match status" value="1"/>
</dbReference>
<dbReference type="InterPro" id="IPR051712">
    <property type="entry name" value="ARTD-AVP"/>
</dbReference>
<sequence>MSGRMGSLQYTLEEKYLKGQHKYYLEFEELSVMVDTHSSPMTQTNLDTQASTRIVRSPVFVSHEQPDAPRISPLLLPEAPKLLLHRVPEHWTAVDRFQNFELVELNSTHPEYVNVHRQRAMTPKDWSPEDVDERQLFHGTPTLQASRGICTNSFDFRRSGENVGAVLGKGAYFSTTA</sequence>
<gene>
    <name evidence="3" type="ORF">C0Q70_02504</name>
</gene>
<dbReference type="GO" id="GO:0003950">
    <property type="term" value="F:NAD+ poly-ADP-ribosyltransferase activity"/>
    <property type="evidence" value="ECO:0007669"/>
    <property type="project" value="TreeGrafter"/>
</dbReference>
<evidence type="ECO:0008006" key="5">
    <source>
        <dbReference type="Google" id="ProtNLM"/>
    </source>
</evidence>
<accession>A0A2T7PQ39</accession>
<evidence type="ECO:0000313" key="3">
    <source>
        <dbReference type="EMBL" id="PVD35541.1"/>
    </source>
</evidence>
<protein>
    <recommendedName>
        <fullName evidence="5">Poly [ADP-ribose] polymerase</fullName>
    </recommendedName>
</protein>
<organism evidence="3 4">
    <name type="scientific">Pomacea canaliculata</name>
    <name type="common">Golden apple snail</name>
    <dbReference type="NCBI Taxonomy" id="400727"/>
    <lineage>
        <taxon>Eukaryota</taxon>
        <taxon>Metazoa</taxon>
        <taxon>Spiralia</taxon>
        <taxon>Lophotrochozoa</taxon>
        <taxon>Mollusca</taxon>
        <taxon>Gastropoda</taxon>
        <taxon>Caenogastropoda</taxon>
        <taxon>Architaenioglossa</taxon>
        <taxon>Ampullarioidea</taxon>
        <taxon>Ampullariidae</taxon>
        <taxon>Pomacea</taxon>
    </lineage>
</organism>
<dbReference type="InterPro" id="IPR037197">
    <property type="entry name" value="WWE_dom_sf"/>
</dbReference>
<dbReference type="SUPFAM" id="SSF117839">
    <property type="entry name" value="WWE domain"/>
    <property type="match status" value="1"/>
</dbReference>
<dbReference type="Proteomes" id="UP000245119">
    <property type="component" value="Linkage Group LG2"/>
</dbReference>
<dbReference type="AlphaFoldDB" id="A0A2T7PQ39"/>
<evidence type="ECO:0000313" key="4">
    <source>
        <dbReference type="Proteomes" id="UP000245119"/>
    </source>
</evidence>
<comment type="caution">
    <text evidence="3">The sequence shown here is derived from an EMBL/GenBank/DDBJ whole genome shotgun (WGS) entry which is preliminary data.</text>
</comment>
<dbReference type="OrthoDB" id="5988750at2759"/>